<organism evidence="2 3">
    <name type="scientific">Exidia glandulosa HHB12029</name>
    <dbReference type="NCBI Taxonomy" id="1314781"/>
    <lineage>
        <taxon>Eukaryota</taxon>
        <taxon>Fungi</taxon>
        <taxon>Dikarya</taxon>
        <taxon>Basidiomycota</taxon>
        <taxon>Agaricomycotina</taxon>
        <taxon>Agaricomycetes</taxon>
        <taxon>Auriculariales</taxon>
        <taxon>Exidiaceae</taxon>
        <taxon>Exidia</taxon>
    </lineage>
</organism>
<dbReference type="AlphaFoldDB" id="A0A165D504"/>
<protein>
    <recommendedName>
        <fullName evidence="4">Protein NO VEIN C-terminal domain-containing protein</fullName>
    </recommendedName>
</protein>
<feature type="compositionally biased region" description="Pro residues" evidence="1">
    <location>
        <begin position="455"/>
        <end position="466"/>
    </location>
</feature>
<evidence type="ECO:0000313" key="3">
    <source>
        <dbReference type="Proteomes" id="UP000077266"/>
    </source>
</evidence>
<dbReference type="Proteomes" id="UP000077266">
    <property type="component" value="Unassembled WGS sequence"/>
</dbReference>
<dbReference type="STRING" id="1314781.A0A165D504"/>
<reference evidence="2 3" key="1">
    <citation type="journal article" date="2016" name="Mol. Biol. Evol.">
        <title>Comparative Genomics of Early-Diverging Mushroom-Forming Fungi Provides Insights into the Origins of Lignocellulose Decay Capabilities.</title>
        <authorList>
            <person name="Nagy L.G."/>
            <person name="Riley R."/>
            <person name="Tritt A."/>
            <person name="Adam C."/>
            <person name="Daum C."/>
            <person name="Floudas D."/>
            <person name="Sun H."/>
            <person name="Yadav J.S."/>
            <person name="Pangilinan J."/>
            <person name="Larsson K.H."/>
            <person name="Matsuura K."/>
            <person name="Barry K."/>
            <person name="Labutti K."/>
            <person name="Kuo R."/>
            <person name="Ohm R.A."/>
            <person name="Bhattacharya S.S."/>
            <person name="Shirouzu T."/>
            <person name="Yoshinaga Y."/>
            <person name="Martin F.M."/>
            <person name="Grigoriev I.V."/>
            <person name="Hibbett D.S."/>
        </authorList>
    </citation>
    <scope>NUCLEOTIDE SEQUENCE [LARGE SCALE GENOMIC DNA]</scope>
    <source>
        <strain evidence="2 3">HHB12029</strain>
    </source>
</reference>
<feature type="region of interest" description="Disordered" evidence="1">
    <location>
        <begin position="443"/>
        <end position="480"/>
    </location>
</feature>
<feature type="compositionally biased region" description="Polar residues" evidence="1">
    <location>
        <begin position="535"/>
        <end position="550"/>
    </location>
</feature>
<evidence type="ECO:0000313" key="2">
    <source>
        <dbReference type="EMBL" id="KZV83797.1"/>
    </source>
</evidence>
<dbReference type="InParanoid" id="A0A165D504"/>
<keyword evidence="3" id="KW-1185">Reference proteome</keyword>
<feature type="region of interest" description="Disordered" evidence="1">
    <location>
        <begin position="529"/>
        <end position="550"/>
    </location>
</feature>
<sequence length="717" mass="80304">MRTRRACGLCTSSSKRVSTRSPTRSGRSRLRPQFFLYLTHCRVAFQTHNLIFAFGEWLPLSRVVWDGPLIMTLKIRLKPLYSGVDELFHKHLGILDASASVIELRDFVVRHRTLPITGESRDRLTRLLDFAASSIELIRKGTCKDWTVELRSLAFLPVRRPGCSSVMLSSCEGQFFLPDPSGHFEGIFNNLVAFLDVEPAHAVMLRPLFAHFDMESKRIDRCVTETVIVDSKPLHKIDDALFRRTRVNREETTFFKQRLPFFQRLQYYKLASDASLIQSIRVLKANRLDVTYTVNAQRPVTLSRPLECWAREVNGELQLFVLSSLPLLRRRGTSIAEALAKCLGLSDSDIPITAAILRYDPDEADVLLRKSGVRELEHSVMAELSPRTQDPEDEDDELRQEILNGFRPPARQQQKQTPPHLGPSAALSGGVYLSSSYGSYSGSGSGSGSWRERPPAPIEIPLPVSPVRPTMRASRSSTAPEETIDLRAFVESEEGRNELIHLQIFAAQTLIPGVEATTLGSRAQRLYETPPASPTLVSNPSSPTKRTASTTVDLTDVSPVGYLGEKYVFDLLKDQLPNFGYENWTSTLRILAGFPAFIAESLADFTYEDTDGSLTEKLYPGSTSAMSPRPEYLMEVKATSGDQNDTFFMSRNQFHQALHLSRWGAEADAQRRVYVLFRVSGIGSGRTPALKIYADPHALLAQGVLRIESEKVEVRIA</sequence>
<evidence type="ECO:0000256" key="1">
    <source>
        <dbReference type="SAM" id="MobiDB-lite"/>
    </source>
</evidence>
<evidence type="ECO:0008006" key="4">
    <source>
        <dbReference type="Google" id="ProtNLM"/>
    </source>
</evidence>
<proteinExistence type="predicted"/>
<name>A0A165D504_EXIGL</name>
<gene>
    <name evidence="2" type="ORF">EXIGLDRAFT_304399</name>
</gene>
<accession>A0A165D504</accession>
<dbReference type="EMBL" id="KV426254">
    <property type="protein sequence ID" value="KZV83797.1"/>
    <property type="molecule type" value="Genomic_DNA"/>
</dbReference>
<feature type="region of interest" description="Disordered" evidence="1">
    <location>
        <begin position="407"/>
        <end position="427"/>
    </location>
</feature>
<dbReference type="OrthoDB" id="1262810at2759"/>